<dbReference type="PANTHER" id="PTHR43767">
    <property type="entry name" value="LONG-CHAIN-FATTY-ACID--COA LIGASE"/>
    <property type="match status" value="1"/>
</dbReference>
<dbReference type="GO" id="GO:0016874">
    <property type="term" value="F:ligase activity"/>
    <property type="evidence" value="ECO:0007669"/>
    <property type="project" value="UniProtKB-KW"/>
</dbReference>
<keyword evidence="3" id="KW-1185">Reference proteome</keyword>
<dbReference type="Gene3D" id="3.40.50.12780">
    <property type="entry name" value="N-terminal domain of ligase-like"/>
    <property type="match status" value="1"/>
</dbReference>
<dbReference type="EMBL" id="JBFAKC010000010">
    <property type="protein sequence ID" value="MEV0710238.1"/>
    <property type="molecule type" value="Genomic_DNA"/>
</dbReference>
<dbReference type="NCBIfam" id="NF006754">
    <property type="entry name" value="PRK09274.1"/>
    <property type="match status" value="1"/>
</dbReference>
<dbReference type="Pfam" id="PF00501">
    <property type="entry name" value="AMP-binding"/>
    <property type="match status" value="1"/>
</dbReference>
<comment type="caution">
    <text evidence="2">The sequence shown here is derived from an EMBL/GenBank/DDBJ whole genome shotgun (WGS) entry which is preliminary data.</text>
</comment>
<accession>A0ABV3FY38</accession>
<feature type="domain" description="AMP-dependent synthetase/ligase" evidence="1">
    <location>
        <begin position="43"/>
        <end position="419"/>
    </location>
</feature>
<dbReference type="InterPro" id="IPR000873">
    <property type="entry name" value="AMP-dep_synth/lig_dom"/>
</dbReference>
<dbReference type="InterPro" id="IPR020845">
    <property type="entry name" value="AMP-binding_CS"/>
</dbReference>
<dbReference type="InterPro" id="IPR050237">
    <property type="entry name" value="ATP-dep_AMP-bd_enzyme"/>
</dbReference>
<name>A0ABV3FY38_9NOCA</name>
<evidence type="ECO:0000313" key="2">
    <source>
        <dbReference type="EMBL" id="MEV0710238.1"/>
    </source>
</evidence>
<proteinExistence type="predicted"/>
<evidence type="ECO:0000313" key="3">
    <source>
        <dbReference type="Proteomes" id="UP001551695"/>
    </source>
</evidence>
<reference evidence="2 3" key="1">
    <citation type="submission" date="2024-06" db="EMBL/GenBank/DDBJ databases">
        <title>The Natural Products Discovery Center: Release of the First 8490 Sequenced Strains for Exploring Actinobacteria Biosynthetic Diversity.</title>
        <authorList>
            <person name="Kalkreuter E."/>
            <person name="Kautsar S.A."/>
            <person name="Yang D."/>
            <person name="Bader C.D."/>
            <person name="Teijaro C.N."/>
            <person name="Fluegel L."/>
            <person name="Davis C.M."/>
            <person name="Simpson J.R."/>
            <person name="Lauterbach L."/>
            <person name="Steele A.D."/>
            <person name="Gui C."/>
            <person name="Meng S."/>
            <person name="Li G."/>
            <person name="Viehrig K."/>
            <person name="Ye F."/>
            <person name="Su P."/>
            <person name="Kiefer A.F."/>
            <person name="Nichols A."/>
            <person name="Cepeda A.J."/>
            <person name="Yan W."/>
            <person name="Fan B."/>
            <person name="Jiang Y."/>
            <person name="Adhikari A."/>
            <person name="Zheng C.-J."/>
            <person name="Schuster L."/>
            <person name="Cowan T.M."/>
            <person name="Smanski M.J."/>
            <person name="Chevrette M.G."/>
            <person name="De Carvalho L.P.S."/>
            <person name="Shen B."/>
        </authorList>
    </citation>
    <scope>NUCLEOTIDE SEQUENCE [LARGE SCALE GENOMIC DNA]</scope>
    <source>
        <strain evidence="2 3">NPDC050403</strain>
    </source>
</reference>
<dbReference type="SUPFAM" id="SSF56801">
    <property type="entry name" value="Acetyl-CoA synthetase-like"/>
    <property type="match status" value="1"/>
</dbReference>
<evidence type="ECO:0000259" key="1">
    <source>
        <dbReference type="Pfam" id="PF00501"/>
    </source>
</evidence>
<dbReference type="PROSITE" id="PS00455">
    <property type="entry name" value="AMP_BINDING"/>
    <property type="match status" value="1"/>
</dbReference>
<dbReference type="InterPro" id="IPR042099">
    <property type="entry name" value="ANL_N_sf"/>
</dbReference>
<dbReference type="Proteomes" id="UP001551695">
    <property type="component" value="Unassembled WGS sequence"/>
</dbReference>
<protein>
    <submittedName>
        <fullName evidence="2">Fatty acid CoA ligase family protein</fullName>
    </submittedName>
</protein>
<gene>
    <name evidence="2" type="ORF">AB0I48_21965</name>
</gene>
<dbReference type="RefSeq" id="WP_357786030.1">
    <property type="nucleotide sequence ID" value="NZ_JBFAKC010000010.1"/>
</dbReference>
<keyword evidence="2" id="KW-0436">Ligase</keyword>
<organism evidence="2 3">
    <name type="scientific">Nocardia aurea</name>
    <dbReference type="NCBI Taxonomy" id="2144174"/>
    <lineage>
        <taxon>Bacteria</taxon>
        <taxon>Bacillati</taxon>
        <taxon>Actinomycetota</taxon>
        <taxon>Actinomycetes</taxon>
        <taxon>Mycobacteriales</taxon>
        <taxon>Nocardiaceae</taxon>
        <taxon>Nocardia</taxon>
    </lineage>
</organism>
<dbReference type="PANTHER" id="PTHR43767:SF1">
    <property type="entry name" value="NONRIBOSOMAL PEPTIDE SYNTHASE PES1 (EUROFUNG)-RELATED"/>
    <property type="match status" value="1"/>
</dbReference>
<sequence length="582" mass="62777">MTLTSGSPDTDLSEQSDIHARLAAYVNSSPDRVAISFPGISAPERAAAVDDLRYRTMTYGELGVRVRDYARGFAAIGIERGTKAIVMLRPDPDLYAVLFALFRIGAVPVVVDPGMGVRRMLHCFRSVGAQAFIGIPKAHLVRLLARGTFSTVRISVSTGRIGWDAHTLGAVARQGRKAVPTLPIAHRADDLLLIAFTTGSTGPAKGVEVTRAGLAASLRVVERLHDRHDGFRSLATVPLFGLFDLAQGAHIVLGPVDPIRVRDADPALLCEVIEHFAVSDLTASPALLGPLSVHVSERGTGLPTLLRVISMGAPAKLEALAALRAAMPSDGTVYTTYGSTEALPLTTLEWDELAGTRDATASGAGSCVGRAVPESDADYLVRLIRIHDDAIPVWSDDLLVAPGEVGEIVATGPQISDDYHADPAAVARAKIVEHRADGSVRLWHRVGDLARQDEHSRLWFCGRISQRVRTAGGDMYTVMIERIFDTHPALARSALVGVGRPGAQVPVLCYELRDGVDPGERDRIERELWRHGQQRDMTAKVRVFLWHPGFPVDIRHNAKIGREQLGRWAAGVLGYGTDGGER</sequence>